<feature type="transmembrane region" description="Helical" evidence="6">
    <location>
        <begin position="12"/>
        <end position="29"/>
    </location>
</feature>
<dbReference type="PANTHER" id="PTHR33529:SF6">
    <property type="entry name" value="YJGP_YJGQ FAMILY PERMEASE"/>
    <property type="match status" value="1"/>
</dbReference>
<protein>
    <submittedName>
        <fullName evidence="7">Ribonuclease BN</fullName>
    </submittedName>
</protein>
<evidence type="ECO:0000256" key="5">
    <source>
        <dbReference type="ARBA" id="ARBA00023136"/>
    </source>
</evidence>
<organism evidence="7 8">
    <name type="scientific">Acidisarcina polymorpha</name>
    <dbReference type="NCBI Taxonomy" id="2211140"/>
    <lineage>
        <taxon>Bacteria</taxon>
        <taxon>Pseudomonadati</taxon>
        <taxon>Acidobacteriota</taxon>
        <taxon>Terriglobia</taxon>
        <taxon>Terriglobales</taxon>
        <taxon>Acidobacteriaceae</taxon>
        <taxon>Acidisarcina</taxon>
    </lineage>
</organism>
<feature type="transmembrane region" description="Helical" evidence="6">
    <location>
        <begin position="312"/>
        <end position="336"/>
    </location>
</feature>
<dbReference type="GO" id="GO:0015920">
    <property type="term" value="P:lipopolysaccharide transport"/>
    <property type="evidence" value="ECO:0007669"/>
    <property type="project" value="TreeGrafter"/>
</dbReference>
<keyword evidence="8" id="KW-1185">Reference proteome</keyword>
<name>A0A2Z5G7Q5_9BACT</name>
<gene>
    <name evidence="7" type="ORF">ACPOL_5486</name>
</gene>
<feature type="transmembrane region" description="Helical" evidence="6">
    <location>
        <begin position="343"/>
        <end position="362"/>
    </location>
</feature>
<feature type="transmembrane region" description="Helical" evidence="6">
    <location>
        <begin position="61"/>
        <end position="82"/>
    </location>
</feature>
<keyword evidence="5 6" id="KW-0472">Membrane</keyword>
<dbReference type="OrthoDB" id="9780716at2"/>
<sequence>MRILSRYILREVFSHALIGGALFTFILFMRDLGGILALVVHNSSSLVSVLKIFLFTLPNTFTVTIPMAVLVGILLGLGRLAADSEITAMRASGIGVLSFVRIVLVVAVLGWLVGMANSLYFAPRASAALLRLKASLLTSQASFEIQPRVFYEDFKDYVLYVQNVRAGTGASNWQNIFLANLTDPSSPQIISAEQATVVNDTDATLRMRLRNGVEHETSASQPNQYNISTFGVTDLPLPLSDKDDTRLGRSDAPILALSSSELIARARNSPNSVDGKAALIEFNKRLSYPAACLVLMLVGVPLGMASRRGGKSAGFVLTILLVFVYYFLSIIGVALARQGKVPPFAGVWLSNAVFGICGVFLLRQIATGNAALAYFGTISSWVKTWFAKFEAPAQRSPAVARVKRQGRGRFPLILDDYILREFLTTLGLVLVTFVMLLLVFTFFELIGDIIRNKTPFVTVGEYLINLTPSMIYTITPLSVLLAVLVTFGTMHRTNELTAMKATGISLYRVALPVLVISLLVASSLFAFDELYVPSANRRQEALRSVIKGKPAQTFFRPDQKWMFGKQEAGRPDRIFYYQFFDPDHDRFANVTVFELDPATFTLSRRIFAATAHWEPAVQQWIFESGWVRTFSGDSIKTYAPFEVSTFPEIPEQPQYFKKESLQSQEMSFVQLRRYIRDLSQSGFDTMPLLVQLNRKLAYPLITLVMAVLAIPFALSMGRRGSLAGIAAAIGLAVTYWVTAAMFEAMGNVNMLPAILAAWSPDVLFGLVGSYLLLKTPT</sequence>
<evidence type="ECO:0000256" key="3">
    <source>
        <dbReference type="ARBA" id="ARBA00022692"/>
    </source>
</evidence>
<evidence type="ECO:0000256" key="1">
    <source>
        <dbReference type="ARBA" id="ARBA00004651"/>
    </source>
</evidence>
<keyword evidence="4 6" id="KW-1133">Transmembrane helix</keyword>
<proteinExistence type="predicted"/>
<reference evidence="7 8" key="1">
    <citation type="journal article" date="2018" name="Front. Microbiol.">
        <title>Hydrolytic Capabilities as a Key to Environmental Success: Chitinolytic and Cellulolytic Acidobacteria From Acidic Sub-arctic Soils and Boreal Peatlands.</title>
        <authorList>
            <person name="Belova S.E."/>
            <person name="Ravin N.V."/>
            <person name="Pankratov T.A."/>
            <person name="Rakitin A.L."/>
            <person name="Ivanova A.A."/>
            <person name="Beletsky A.V."/>
            <person name="Mardanov A.V."/>
            <person name="Sinninghe Damste J.S."/>
            <person name="Dedysh S.N."/>
        </authorList>
    </citation>
    <scope>NUCLEOTIDE SEQUENCE [LARGE SCALE GENOMIC DNA]</scope>
    <source>
        <strain evidence="7 8">SBC82</strain>
    </source>
</reference>
<comment type="subcellular location">
    <subcellularLocation>
        <location evidence="1">Cell membrane</location>
        <topology evidence="1">Multi-pass membrane protein</topology>
    </subcellularLocation>
</comment>
<dbReference type="Proteomes" id="UP000253606">
    <property type="component" value="Chromosome"/>
</dbReference>
<feature type="transmembrane region" description="Helical" evidence="6">
    <location>
        <begin position="506"/>
        <end position="527"/>
    </location>
</feature>
<dbReference type="InterPro" id="IPR005495">
    <property type="entry name" value="LptG/LptF_permease"/>
</dbReference>
<dbReference type="EMBL" id="CP030840">
    <property type="protein sequence ID" value="AXC14734.1"/>
    <property type="molecule type" value="Genomic_DNA"/>
</dbReference>
<dbReference type="GO" id="GO:0055085">
    <property type="term" value="P:transmembrane transport"/>
    <property type="evidence" value="ECO:0007669"/>
    <property type="project" value="InterPro"/>
</dbReference>
<feature type="transmembrane region" description="Helical" evidence="6">
    <location>
        <begin position="721"/>
        <end position="742"/>
    </location>
</feature>
<feature type="transmembrane region" description="Helical" evidence="6">
    <location>
        <begin position="102"/>
        <end position="122"/>
    </location>
</feature>
<dbReference type="KEGG" id="abas:ACPOL_5486"/>
<evidence type="ECO:0000313" key="8">
    <source>
        <dbReference type="Proteomes" id="UP000253606"/>
    </source>
</evidence>
<dbReference type="AlphaFoldDB" id="A0A2Z5G7Q5"/>
<dbReference type="NCBIfam" id="TIGR04408">
    <property type="entry name" value="LptG_lptG"/>
    <property type="match status" value="1"/>
</dbReference>
<accession>A0A2Z5G7Q5</accession>
<dbReference type="GO" id="GO:0043190">
    <property type="term" value="C:ATP-binding cassette (ABC) transporter complex"/>
    <property type="evidence" value="ECO:0007669"/>
    <property type="project" value="InterPro"/>
</dbReference>
<dbReference type="InterPro" id="IPR030923">
    <property type="entry name" value="LptG"/>
</dbReference>
<feature type="transmembrane region" description="Helical" evidence="6">
    <location>
        <begin position="696"/>
        <end position="714"/>
    </location>
</feature>
<feature type="transmembrane region" description="Helical" evidence="6">
    <location>
        <begin position="754"/>
        <end position="773"/>
    </location>
</feature>
<feature type="transmembrane region" description="Helical" evidence="6">
    <location>
        <begin position="286"/>
        <end position="306"/>
    </location>
</feature>
<evidence type="ECO:0000256" key="4">
    <source>
        <dbReference type="ARBA" id="ARBA00022989"/>
    </source>
</evidence>
<dbReference type="RefSeq" id="WP_114209448.1">
    <property type="nucleotide sequence ID" value="NZ_CP030840.1"/>
</dbReference>
<feature type="transmembrane region" description="Helical" evidence="6">
    <location>
        <begin position="422"/>
        <end position="443"/>
    </location>
</feature>
<feature type="transmembrane region" description="Helical" evidence="6">
    <location>
        <begin position="463"/>
        <end position="485"/>
    </location>
</feature>
<dbReference type="PANTHER" id="PTHR33529">
    <property type="entry name" value="SLR0882 PROTEIN-RELATED"/>
    <property type="match status" value="1"/>
</dbReference>
<evidence type="ECO:0000313" key="7">
    <source>
        <dbReference type="EMBL" id="AXC14734.1"/>
    </source>
</evidence>
<evidence type="ECO:0000256" key="6">
    <source>
        <dbReference type="SAM" id="Phobius"/>
    </source>
</evidence>
<evidence type="ECO:0000256" key="2">
    <source>
        <dbReference type="ARBA" id="ARBA00022475"/>
    </source>
</evidence>
<keyword evidence="2" id="KW-1003">Cell membrane</keyword>
<keyword evidence="3 6" id="KW-0812">Transmembrane</keyword>
<dbReference type="Pfam" id="PF03739">
    <property type="entry name" value="LptF_LptG"/>
    <property type="match status" value="2"/>
</dbReference>